<feature type="domain" description="DNA2/NAM7 helicase helicase" evidence="6">
    <location>
        <begin position="281"/>
        <end position="352"/>
    </location>
</feature>
<accession>A0A560JAY4</accession>
<dbReference type="InterPro" id="IPR041679">
    <property type="entry name" value="DNA2/NAM7-like_C"/>
</dbReference>
<comment type="caution">
    <text evidence="8">The sequence shown here is derived from an EMBL/GenBank/DDBJ whole genome shotgun (WGS) entry which is preliminary data.</text>
</comment>
<comment type="similarity">
    <text evidence="1">Belongs to the DNA2/NAM7 helicase family.</text>
</comment>
<protein>
    <submittedName>
        <fullName evidence="8">AAA domain-containing protein</fullName>
    </submittedName>
</protein>
<dbReference type="PANTHER" id="PTHR43788:SF8">
    <property type="entry name" value="DNA-BINDING PROTEIN SMUBP-2"/>
    <property type="match status" value="1"/>
</dbReference>
<proteinExistence type="inferred from homology"/>
<dbReference type="InterPro" id="IPR047187">
    <property type="entry name" value="SF1_C_Upf1"/>
</dbReference>
<keyword evidence="3" id="KW-0378">Hydrolase</keyword>
<dbReference type="GO" id="GO:0005524">
    <property type="term" value="F:ATP binding"/>
    <property type="evidence" value="ECO:0007669"/>
    <property type="project" value="UniProtKB-KW"/>
</dbReference>
<dbReference type="SUPFAM" id="SSF52540">
    <property type="entry name" value="P-loop containing nucleoside triphosphate hydrolases"/>
    <property type="match status" value="1"/>
</dbReference>
<reference evidence="8 9" key="1">
    <citation type="submission" date="2019-06" db="EMBL/GenBank/DDBJ databases">
        <title>Genomic Encyclopedia of Type Strains, Phase IV (KMG-V): Genome sequencing to study the core and pangenomes of soil and plant-associated prokaryotes.</title>
        <authorList>
            <person name="Whitman W."/>
        </authorList>
    </citation>
    <scope>NUCLEOTIDE SEQUENCE [LARGE SCALE GENOMIC DNA]</scope>
    <source>
        <strain evidence="8 9">BR 12005</strain>
    </source>
</reference>
<evidence type="ECO:0000256" key="3">
    <source>
        <dbReference type="ARBA" id="ARBA00022801"/>
    </source>
</evidence>
<sequence>MCARRGKGYQGLHDFDFLNGSAMAFQLPALLRYWRAALLDSLRLIDPQSLDLLACSREALAQGRIDGNALTEIWHKAETGLSDKEKKELQTVAVVIAPQVLEPEKDHSDSYSTLKRYRVPLWLYGRVNREGLLQPTNDPPLVDRAVMMPLASAVPVFTTVEALDSHLDNNRPPEAGSDWAAVWGYAMAMCDSLFGGRPGAWVPDRYVDQQTAFVALGKPPVDTTSAIRAVYEVLIDTPEEAPPLLARLAAPPPPREITNCLDVETARAARHLGEMGGAFPLNPSQRQALGAFLALADGDVLALNGPPGTGKTTFIQSAVASIWVESALVDGGEPPVILASSTNNKAITNILDCFERAALPDGHALSGSHLVRRWLPDLTQYGLYLPSQREVKNGLRTGLAAAWCPQNGQPWAGLPGAMETQDYINRAEPHWRAQFTQWAGKSPANMAEAVATLRAALTAKVEAVKALEPRRAAAQAMVGAYGAVTAEAIKALRLQAATLRRQMDELRQHGGHAVHLVEGSLIESLLSWLPPVKRRLWMRAYGYLEVHGLADPAWDWDTVLDATSLRRWLAERIRLVTAAMAANTAALSAWDCWVAAVADLLPTLPPEAALASASVVDAALDTQVRPELFHLAGRYWEGRWLIEVGQALERNDKTFTGRSRDVCERRWRRFAKLTPCLVSTAFTAPRLLDYYNGDTRRLFSFIDLLIVDEAGQVPPQVGACLFAFARKALVVGDTLQLEPVWGVNADIDGGNLALFQLDGDALRGAGMLASEGSMMAMAQSATTFSAKPHQGLFLEEHWRCRKPVIAYCNELAYRGRLRPMREDAPYPLPPLGYAHVRGRPSRSGLSRINADEAMVIANWLKRRRKALLDQHGVTVLGAIVAIVTPFKAQISILSRALSAAGLDGDDITVGTVHTLQGAERDIVLFSPVYGADDGTTGGLFFDRGVNMLNVAVSRARQSFLVFGDLRLFNPSQPSLPSGLLARHLFSAPENEIADIDPVGGIAARPLSDLERLSDLATHCSTLRQAITEVRERLLVISPYLSHAAIEADGLAPLLASRRGGPKIVVAYDADLNSGAGQKLYPRAAKALEMLGAAGVELWALTGAHNKTLAVDDQWIVEGSFNWLSAVRQQDSIYHRHEVSLLYRGREASTHVDSAWREAEQRRKN</sequence>
<dbReference type="Pfam" id="PF13087">
    <property type="entry name" value="AAA_12"/>
    <property type="match status" value="1"/>
</dbReference>
<keyword evidence="2" id="KW-0547">Nucleotide-binding</keyword>
<evidence type="ECO:0000256" key="2">
    <source>
        <dbReference type="ARBA" id="ARBA00022741"/>
    </source>
</evidence>
<dbReference type="CDD" id="cd18808">
    <property type="entry name" value="SF1_C_Upf1"/>
    <property type="match status" value="1"/>
</dbReference>
<dbReference type="Proteomes" id="UP000320516">
    <property type="component" value="Unassembled WGS sequence"/>
</dbReference>
<dbReference type="PANTHER" id="PTHR43788">
    <property type="entry name" value="DNA2/NAM7 HELICASE FAMILY MEMBER"/>
    <property type="match status" value="1"/>
</dbReference>
<dbReference type="AlphaFoldDB" id="A0A560JAY4"/>
<feature type="domain" description="DNA2/NAM7 helicase-like C-terminal" evidence="7">
    <location>
        <begin position="782"/>
        <end position="964"/>
    </location>
</feature>
<dbReference type="GO" id="GO:0016787">
    <property type="term" value="F:hydrolase activity"/>
    <property type="evidence" value="ECO:0007669"/>
    <property type="project" value="UniProtKB-KW"/>
</dbReference>
<keyword evidence="4" id="KW-0347">Helicase</keyword>
<evidence type="ECO:0000259" key="7">
    <source>
        <dbReference type="Pfam" id="PF13087"/>
    </source>
</evidence>
<name>A0A560JAY4_9PROT</name>
<evidence type="ECO:0000256" key="5">
    <source>
        <dbReference type="ARBA" id="ARBA00022840"/>
    </source>
</evidence>
<dbReference type="InterPro" id="IPR027417">
    <property type="entry name" value="P-loop_NTPase"/>
</dbReference>
<evidence type="ECO:0000256" key="1">
    <source>
        <dbReference type="ARBA" id="ARBA00007913"/>
    </source>
</evidence>
<dbReference type="Pfam" id="PF13086">
    <property type="entry name" value="AAA_11"/>
    <property type="match status" value="1"/>
</dbReference>
<organism evidence="8 9">
    <name type="scientific">Nitrospirillum amazonense</name>
    <dbReference type="NCBI Taxonomy" id="28077"/>
    <lineage>
        <taxon>Bacteria</taxon>
        <taxon>Pseudomonadati</taxon>
        <taxon>Pseudomonadota</taxon>
        <taxon>Alphaproteobacteria</taxon>
        <taxon>Rhodospirillales</taxon>
        <taxon>Azospirillaceae</taxon>
        <taxon>Nitrospirillum</taxon>
    </lineage>
</organism>
<keyword evidence="5" id="KW-0067">ATP-binding</keyword>
<dbReference type="GO" id="GO:0043139">
    <property type="term" value="F:5'-3' DNA helicase activity"/>
    <property type="evidence" value="ECO:0007669"/>
    <property type="project" value="TreeGrafter"/>
</dbReference>
<dbReference type="SUPFAM" id="SSF56024">
    <property type="entry name" value="Phospholipase D/nuclease"/>
    <property type="match status" value="1"/>
</dbReference>
<evidence type="ECO:0000259" key="6">
    <source>
        <dbReference type="Pfam" id="PF13086"/>
    </source>
</evidence>
<gene>
    <name evidence="8" type="ORF">FBZ87_11150</name>
</gene>
<dbReference type="Gene3D" id="3.40.50.300">
    <property type="entry name" value="P-loop containing nucleotide triphosphate hydrolases"/>
    <property type="match status" value="3"/>
</dbReference>
<evidence type="ECO:0000313" key="9">
    <source>
        <dbReference type="Proteomes" id="UP000320516"/>
    </source>
</evidence>
<dbReference type="EMBL" id="VITV01000011">
    <property type="protein sequence ID" value="TWB68348.1"/>
    <property type="molecule type" value="Genomic_DNA"/>
</dbReference>
<evidence type="ECO:0000313" key="8">
    <source>
        <dbReference type="EMBL" id="TWB68348.1"/>
    </source>
</evidence>
<evidence type="ECO:0000256" key="4">
    <source>
        <dbReference type="ARBA" id="ARBA00022806"/>
    </source>
</evidence>
<dbReference type="InterPro" id="IPR041677">
    <property type="entry name" value="DNA2/NAM7_AAA_11"/>
</dbReference>
<dbReference type="Gene3D" id="3.30.870.10">
    <property type="entry name" value="Endonuclease Chain A"/>
    <property type="match status" value="1"/>
</dbReference>
<dbReference type="InterPro" id="IPR050534">
    <property type="entry name" value="Coronavir_polyprotein_1ab"/>
</dbReference>